<proteinExistence type="predicted"/>
<reference evidence="1" key="2">
    <citation type="submission" date="2025-09" db="UniProtKB">
        <authorList>
            <consortium name="Ensembl"/>
        </authorList>
    </citation>
    <scope>IDENTIFICATION</scope>
</reference>
<dbReference type="PANTHER" id="PTHR45913:SF9">
    <property type="entry name" value="GENERAL TRANSCRIPTION FACTOR II-I REPEAT DOMAIN-CONTAINING PROTEIN 2-LIKE-RELATED"/>
    <property type="match status" value="1"/>
</dbReference>
<organism evidence="1 2">
    <name type="scientific">Dicentrarchus labrax</name>
    <name type="common">European seabass</name>
    <name type="synonym">Morone labrax</name>
    <dbReference type="NCBI Taxonomy" id="13489"/>
    <lineage>
        <taxon>Eukaryota</taxon>
        <taxon>Metazoa</taxon>
        <taxon>Chordata</taxon>
        <taxon>Craniata</taxon>
        <taxon>Vertebrata</taxon>
        <taxon>Euteleostomi</taxon>
        <taxon>Actinopterygii</taxon>
        <taxon>Neopterygii</taxon>
        <taxon>Teleostei</taxon>
        <taxon>Neoteleostei</taxon>
        <taxon>Acanthomorphata</taxon>
        <taxon>Eupercaria</taxon>
        <taxon>Moronidae</taxon>
        <taxon>Dicentrarchus</taxon>
    </lineage>
</organism>
<dbReference type="Proteomes" id="UP000694389">
    <property type="component" value="Unassembled WGS sequence"/>
</dbReference>
<name>A0A8P4KHA8_DICLA</name>
<dbReference type="GeneTree" id="ENSGT00950000182812"/>
<evidence type="ECO:0000313" key="2">
    <source>
        <dbReference type="Proteomes" id="UP000694389"/>
    </source>
</evidence>
<sequence>MQSVKGTTTRSDLFTEVNACLDKLGLKWDKLAGVTTDGCSNLTGKSVGLLKRMQDQETEMSPEQKVTFLHCIIHQEVFCKSVLKMKHVFDVVTKIINFIRARALNHRQFVALLEENETEYGDISYHTAIRWLILGKVLKSVWHLREEIREFCVKKGNYIPQLSDADWMADLGFAVDVTALMNEQNVKLQCKGLFVHEMYSAVKAHLQTLKEATPSADHLHRYSSMLEGLHGEFSRRFQDFKRVESEMHMVSSPFMCSVDNAPSDAQMELTDLQSDTLLAERFRSVSQLEFYSSLKEENFSHMRRHAQKILVLFGSTYVCEQTLSVMFNKSRYRSSITDDHLSAVLRISTSDNQPDFNALVQAQNRLDFFPLNK</sequence>
<dbReference type="InterPro" id="IPR012337">
    <property type="entry name" value="RNaseH-like_sf"/>
</dbReference>
<dbReference type="AlphaFoldDB" id="A0A8P4KHA8"/>
<evidence type="ECO:0000313" key="1">
    <source>
        <dbReference type="Ensembl" id="ENSDLAP00005069429.1"/>
    </source>
</evidence>
<reference evidence="1" key="1">
    <citation type="submission" date="2025-08" db="UniProtKB">
        <authorList>
            <consortium name="Ensembl"/>
        </authorList>
    </citation>
    <scope>IDENTIFICATION</scope>
</reference>
<dbReference type="PANTHER" id="PTHR45913">
    <property type="entry name" value="EPM2A-INTERACTING PROTEIN 1"/>
    <property type="match status" value="1"/>
</dbReference>
<keyword evidence="2" id="KW-1185">Reference proteome</keyword>
<accession>A0A8P4KHA8</accession>
<dbReference type="Ensembl" id="ENSDLAT00005086655.1">
    <property type="protein sequence ID" value="ENSDLAP00005069429.1"/>
    <property type="gene ID" value="ENSDLAG00005031220.1"/>
</dbReference>
<evidence type="ECO:0008006" key="3">
    <source>
        <dbReference type="Google" id="ProtNLM"/>
    </source>
</evidence>
<dbReference type="SUPFAM" id="SSF53098">
    <property type="entry name" value="Ribonuclease H-like"/>
    <property type="match status" value="1"/>
</dbReference>
<protein>
    <recommendedName>
        <fullName evidence="3">General transcription factor II-I repeat domain-containing protein 2A</fullName>
    </recommendedName>
</protein>